<dbReference type="AlphaFoldDB" id="A0A847SHW3"/>
<dbReference type="InterPro" id="IPR006530">
    <property type="entry name" value="YD"/>
</dbReference>
<keyword evidence="1" id="KW-0812">Transmembrane</keyword>
<comment type="caution">
    <text evidence="2">The sequence shown here is derived from an EMBL/GenBank/DDBJ whole genome shotgun (WGS) entry which is preliminary data.</text>
</comment>
<dbReference type="Gene3D" id="2.180.10.10">
    <property type="entry name" value="RHS repeat-associated core"/>
    <property type="match status" value="1"/>
</dbReference>
<keyword evidence="3" id="KW-1185">Reference proteome</keyword>
<dbReference type="EMBL" id="JABAHZ010000003">
    <property type="protein sequence ID" value="NLR79734.1"/>
    <property type="molecule type" value="Genomic_DNA"/>
</dbReference>
<evidence type="ECO:0000313" key="2">
    <source>
        <dbReference type="EMBL" id="NLR79734.1"/>
    </source>
</evidence>
<evidence type="ECO:0000256" key="1">
    <source>
        <dbReference type="SAM" id="Phobius"/>
    </source>
</evidence>
<keyword evidence="1" id="KW-1133">Transmembrane helix</keyword>
<reference evidence="2 3" key="1">
    <citation type="submission" date="2020-04" db="EMBL/GenBank/DDBJ databases">
        <authorList>
            <person name="Yin C."/>
        </authorList>
    </citation>
    <scope>NUCLEOTIDE SEQUENCE [LARGE SCALE GENOMIC DNA]</scope>
    <source>
        <strain evidence="2 3">Ak56</strain>
    </source>
</reference>
<dbReference type="RefSeq" id="WP_168739115.1">
    <property type="nucleotide sequence ID" value="NZ_JABAHZ010000003.1"/>
</dbReference>
<organism evidence="2 3">
    <name type="scientific">Chitinophaga eiseniae</name>
    <dbReference type="NCBI Taxonomy" id="634771"/>
    <lineage>
        <taxon>Bacteria</taxon>
        <taxon>Pseudomonadati</taxon>
        <taxon>Bacteroidota</taxon>
        <taxon>Chitinophagia</taxon>
        <taxon>Chitinophagales</taxon>
        <taxon>Chitinophagaceae</taxon>
        <taxon>Chitinophaga</taxon>
    </lineage>
</organism>
<dbReference type="Proteomes" id="UP000552864">
    <property type="component" value="Unassembled WGS sequence"/>
</dbReference>
<evidence type="ECO:0000313" key="3">
    <source>
        <dbReference type="Proteomes" id="UP000552864"/>
    </source>
</evidence>
<keyword evidence="1" id="KW-0472">Membrane</keyword>
<sequence length="1127" mass="125162">MVIVNSTDNKAMVIYPGHNDRLCGLSFMWKSVLFLSVFLGVVIGGVAQTSSDVPNLEPNRILLPSPNAATINKGADASVNLSTGTPSVGIPFYTINSRSLSLPISINYASNGIRVNELASNVGLGWSLNCGGAISRIVLGKPDEKRAEWGQVLDNFNTDFHLLNRAVFDFAMEQTLADRESDLFSINMNGLDAKFIMDANNEPASLNTTNLRIKKLGATLTSGFQVTDENGIVYTFDAVETNATIESGYQGPKPFPDPLPTSWYLTSIIKPNQDTIQLSYSYYTHTYLANLSELFTILWDSQETGGPCSNPPPPLKTNTYNCGITSNKIEGKALSHITFTNGSVDFGYTNRKDGGGLALNGIYVKNNQGQIVKQMVLEQDYFSSTDINDSFLKGEKKIGSLDTTLKYRLYLSECKIAGNSLADTSKLLRYKFDYIHGNDLPVRMSGAQDYYGYYNGKLSNEYQMPDVSYQYPGIYNNMPAGKPRFGDRTPDTTLMTYGMLKTITYPTGGYDSIGYSYNKGPDTKIVHHFQHENLITHGSGFTGTVTITQNITIPFYQPVIAYTNVNFDTYNPDCNYDPIHQKATFTIKDAATLSVIATRGVGIDKSDSLSLWLNPGQYILSLTVVGGCTIGSVDFVLENQEADTIPIIVPIGAVSVSSITSYTDSGTKALKRLFNYMNLKDSSISTFGVYFSKNMYEKVKTPFFPTCSGGTPCSSLANLWYVNIGNNIVMPTTTIGGSSTYHSSIIETIEGLGEVQTTEHIFSFNGILNSSIVWNNRILGTPRCAYGDFMIGETKTNMYKRILSPGVDSLQLIKSIENVYDLLIKGNVFNYNVRKLASPPCKTPEPNDQDLISLDIEKYPLVFMRKRLQSTTERTYASDNSGKLVEKMLTYSYINDTNRVMIRDVSENQSDGKVQSMAYTYPLDLKGTSAVYDSMINRNMIAPIISLTKKVGTGQMDQKTVSYMFTRSDKQIIAFQNLKEQIVNNPTEDRVSVISYTSKGNIQEKANANDVREVYLWGYNEQFPVAKIVGSTYDTVMKYIAPAYLTNTDSYTPDQLRTALNGIRTSLPQALVTTFTYTPLFGMTSETDPSGKTIYYEYDEMGRLKVIRDQNKSVLKQFDYQYQSLLR</sequence>
<gene>
    <name evidence="2" type="ORF">HGH91_13945</name>
</gene>
<accession>A0A847SHW3</accession>
<dbReference type="NCBIfam" id="TIGR01643">
    <property type="entry name" value="YD_repeat_2x"/>
    <property type="match status" value="1"/>
</dbReference>
<feature type="transmembrane region" description="Helical" evidence="1">
    <location>
        <begin position="27"/>
        <end position="47"/>
    </location>
</feature>
<protein>
    <submittedName>
        <fullName evidence="2">RHS repeat protein</fullName>
    </submittedName>
</protein>
<name>A0A847SHW3_9BACT</name>
<proteinExistence type="predicted"/>